<dbReference type="Pfam" id="PF12239">
    <property type="entry name" value="DUF3605"/>
    <property type="match status" value="1"/>
</dbReference>
<name>A0A2N5V4L5_9BASI</name>
<dbReference type="PANTHER" id="PTHR35020:SF2">
    <property type="entry name" value="N-ACETYLGLUCOSAMINE-INDUCED PROTEIN 1"/>
    <property type="match status" value="1"/>
</dbReference>
<dbReference type="AlphaFoldDB" id="A0A2N5V4L5"/>
<evidence type="ECO:0000313" key="1">
    <source>
        <dbReference type="EMBL" id="PLW14863.1"/>
    </source>
</evidence>
<dbReference type="Proteomes" id="UP000235388">
    <property type="component" value="Unassembled WGS sequence"/>
</dbReference>
<comment type="caution">
    <text evidence="2">The sequence shown here is derived from an EMBL/GenBank/DDBJ whole genome shotgun (WGS) entry which is preliminary data.</text>
</comment>
<dbReference type="InterPro" id="IPR022036">
    <property type="entry name" value="DUF3605"/>
</dbReference>
<dbReference type="PANTHER" id="PTHR35020">
    <property type="entry name" value="N-ACETYLGLUCOSAMINE-INDUCED PROTEIN 1"/>
    <property type="match status" value="1"/>
</dbReference>
<accession>A0A2N5V4L5</accession>
<keyword evidence="3" id="KW-1185">Reference proteome</keyword>
<sequence length="272" mass="31698">MHLVVPGTSPLEAFSEKIQRVTEERIEFPVNKVENWYPDTVKLVVEGKGSTIQREEAILEKLKALNDPGNHMKFKLGWTKAIDPQVLPPYLSQRDYENPELVKFTRNDFPWDMAKDVEHHVMWIRPHLVTPAAFKRREDDPPYPSREYRKINGLRVAALVEYLNKNNMYGWTGLPPSAVSPFRQSILLHPTKKHVWKSESGELITRQQATRAMRWVARHTERLIEMKFPPSSYETVWSRSSKRVQSFNDPNHLHVLVIPKSSPHSFSNRKSS</sequence>
<dbReference type="EMBL" id="PGCJ01000910">
    <property type="protein sequence ID" value="PLW14863.1"/>
    <property type="molecule type" value="Genomic_DNA"/>
</dbReference>
<proteinExistence type="predicted"/>
<dbReference type="GO" id="GO:0005737">
    <property type="term" value="C:cytoplasm"/>
    <property type="evidence" value="ECO:0007669"/>
    <property type="project" value="TreeGrafter"/>
</dbReference>
<dbReference type="OrthoDB" id="2506173at2759"/>
<organism evidence="2 3">
    <name type="scientific">Puccinia coronata f. sp. avenae</name>
    <dbReference type="NCBI Taxonomy" id="200324"/>
    <lineage>
        <taxon>Eukaryota</taxon>
        <taxon>Fungi</taxon>
        <taxon>Dikarya</taxon>
        <taxon>Basidiomycota</taxon>
        <taxon>Pucciniomycotina</taxon>
        <taxon>Pucciniomycetes</taxon>
        <taxon>Pucciniales</taxon>
        <taxon>Pucciniaceae</taxon>
        <taxon>Puccinia</taxon>
    </lineage>
</organism>
<reference evidence="2 3" key="1">
    <citation type="submission" date="2017-11" db="EMBL/GenBank/DDBJ databases">
        <title>De novo assembly and phasing of dikaryotic genomes from two isolates of Puccinia coronata f. sp. avenae, the causal agent of oat crown rust.</title>
        <authorList>
            <person name="Miller M.E."/>
            <person name="Zhang Y."/>
            <person name="Omidvar V."/>
            <person name="Sperschneider J."/>
            <person name="Schwessinger B."/>
            <person name="Raley C."/>
            <person name="Palmer J.M."/>
            <person name="Garnica D."/>
            <person name="Upadhyaya N."/>
            <person name="Rathjen J."/>
            <person name="Taylor J.M."/>
            <person name="Park R.F."/>
            <person name="Dodds P.N."/>
            <person name="Hirsch C.D."/>
            <person name="Kianian S.F."/>
            <person name="Figueroa M."/>
        </authorList>
    </citation>
    <scope>NUCLEOTIDE SEQUENCE [LARGE SCALE GENOMIC DNA]</scope>
    <source>
        <strain evidence="2">12NC29</strain>
    </source>
</reference>
<evidence type="ECO:0000313" key="2">
    <source>
        <dbReference type="EMBL" id="PLW44846.1"/>
    </source>
</evidence>
<evidence type="ECO:0000313" key="3">
    <source>
        <dbReference type="Proteomes" id="UP000235388"/>
    </source>
</evidence>
<gene>
    <name evidence="2" type="ORF">PCANC_10792</name>
    <name evidence="1" type="ORF">PCANC_16917</name>
</gene>
<dbReference type="EMBL" id="PGCJ01000133">
    <property type="protein sequence ID" value="PLW44846.1"/>
    <property type="molecule type" value="Genomic_DNA"/>
</dbReference>
<protein>
    <submittedName>
        <fullName evidence="2">Uncharacterized protein</fullName>
    </submittedName>
</protein>
<dbReference type="GO" id="GO:0006044">
    <property type="term" value="P:N-acetylglucosamine metabolic process"/>
    <property type="evidence" value="ECO:0007669"/>
    <property type="project" value="TreeGrafter"/>
</dbReference>